<dbReference type="InterPro" id="IPR019801">
    <property type="entry name" value="Glyco_hydro_35_CS"/>
</dbReference>
<dbReference type="SUPFAM" id="SSF49785">
    <property type="entry name" value="Galactose-binding domain-like"/>
    <property type="match status" value="2"/>
</dbReference>
<evidence type="ECO:0000256" key="5">
    <source>
        <dbReference type="ARBA" id="ARBA00022523"/>
    </source>
</evidence>
<evidence type="ECO:0000256" key="9">
    <source>
        <dbReference type="ARBA" id="ARBA00023180"/>
    </source>
</evidence>
<name>A0A4S4CWU0_CAMSN</name>
<dbReference type="Gene3D" id="3.20.20.80">
    <property type="entry name" value="Glycosidases"/>
    <property type="match status" value="1"/>
</dbReference>
<dbReference type="InterPro" id="IPR017853">
    <property type="entry name" value="GH"/>
</dbReference>
<evidence type="ECO:0000256" key="7">
    <source>
        <dbReference type="ARBA" id="ARBA00022729"/>
    </source>
</evidence>
<dbReference type="Pfam" id="PF21467">
    <property type="entry name" value="BetaGal_gal-bd"/>
    <property type="match status" value="1"/>
</dbReference>
<keyword evidence="9" id="KW-0325">Glycoprotein</keyword>
<comment type="caution">
    <text evidence="14">The sequence shown here is derived from an EMBL/GenBank/DDBJ whole genome shotgun (WGS) entry which is preliminary data.</text>
</comment>
<dbReference type="AlphaFoldDB" id="A0A4S4CWU0"/>
<evidence type="ECO:0000313" key="15">
    <source>
        <dbReference type="Proteomes" id="UP000306102"/>
    </source>
</evidence>
<gene>
    <name evidence="14" type="ORF">TEA_025334</name>
</gene>
<dbReference type="GO" id="GO:0048046">
    <property type="term" value="C:apoplast"/>
    <property type="evidence" value="ECO:0007669"/>
    <property type="project" value="UniProtKB-SubCell"/>
</dbReference>
<keyword evidence="5" id="KW-0052">Apoplast</keyword>
<keyword evidence="10 11" id="KW-0326">Glycosidase</keyword>
<keyword evidence="7" id="KW-0732">Signal</keyword>
<dbReference type="InterPro" id="IPR000922">
    <property type="entry name" value="Lectin_gal-bd_dom"/>
</dbReference>
<comment type="similarity">
    <text evidence="3 12">Belongs to the glycosyl hydrolase 35 family.</text>
</comment>
<proteinExistence type="inferred from homology"/>
<dbReference type="Gene3D" id="2.60.120.740">
    <property type="match status" value="1"/>
</dbReference>
<dbReference type="GO" id="GO:0005975">
    <property type="term" value="P:carbohydrate metabolic process"/>
    <property type="evidence" value="ECO:0007669"/>
    <property type="project" value="InterPro"/>
</dbReference>
<accession>A0A4S4CWU0</accession>
<evidence type="ECO:0000256" key="6">
    <source>
        <dbReference type="ARBA" id="ARBA00022525"/>
    </source>
</evidence>
<protein>
    <recommendedName>
        <fullName evidence="4 11">Beta-galactosidase</fullName>
        <ecNumber evidence="4 11">3.2.1.23</ecNumber>
    </recommendedName>
</protein>
<evidence type="ECO:0000256" key="3">
    <source>
        <dbReference type="ARBA" id="ARBA00009809"/>
    </source>
</evidence>
<dbReference type="PROSITE" id="PS50228">
    <property type="entry name" value="SUEL_LECTIN"/>
    <property type="match status" value="1"/>
</dbReference>
<dbReference type="PANTHER" id="PTHR23421">
    <property type="entry name" value="BETA-GALACTOSIDASE RELATED"/>
    <property type="match status" value="1"/>
</dbReference>
<dbReference type="Pfam" id="PF02140">
    <property type="entry name" value="SUEL_Lectin"/>
    <property type="match status" value="1"/>
</dbReference>
<comment type="catalytic activity">
    <reaction evidence="1 11">
        <text>Hydrolysis of terminal non-reducing beta-D-galactose residues in beta-D-galactosides.</text>
        <dbReference type="EC" id="3.2.1.23"/>
    </reaction>
</comment>
<evidence type="ECO:0000259" key="13">
    <source>
        <dbReference type="PROSITE" id="PS50228"/>
    </source>
</evidence>
<dbReference type="Gene3D" id="2.60.120.260">
    <property type="entry name" value="Galactose-binding domain-like"/>
    <property type="match status" value="1"/>
</dbReference>
<evidence type="ECO:0000256" key="8">
    <source>
        <dbReference type="ARBA" id="ARBA00022801"/>
    </source>
</evidence>
<dbReference type="EC" id="3.2.1.23" evidence="4 11"/>
<evidence type="ECO:0000256" key="11">
    <source>
        <dbReference type="RuleBase" id="RU000675"/>
    </source>
</evidence>
<dbReference type="Pfam" id="PF17834">
    <property type="entry name" value="GHD"/>
    <property type="match status" value="1"/>
</dbReference>
<keyword evidence="15" id="KW-1185">Reference proteome</keyword>
<evidence type="ECO:0000256" key="4">
    <source>
        <dbReference type="ARBA" id="ARBA00012756"/>
    </source>
</evidence>
<dbReference type="InterPro" id="IPR001944">
    <property type="entry name" value="Glycoside_Hdrlase_35"/>
</dbReference>
<dbReference type="GO" id="GO:0030246">
    <property type="term" value="F:carbohydrate binding"/>
    <property type="evidence" value="ECO:0007669"/>
    <property type="project" value="InterPro"/>
</dbReference>
<dbReference type="InterPro" id="IPR008979">
    <property type="entry name" value="Galactose-bd-like_sf"/>
</dbReference>
<dbReference type="SUPFAM" id="SSF51445">
    <property type="entry name" value="(Trans)glycosidases"/>
    <property type="match status" value="1"/>
</dbReference>
<dbReference type="Pfam" id="PF01301">
    <property type="entry name" value="Glyco_hydro_35"/>
    <property type="match status" value="1"/>
</dbReference>
<dbReference type="PRINTS" id="PR00742">
    <property type="entry name" value="GLHYDRLASE35"/>
</dbReference>
<dbReference type="InterPro" id="IPR043159">
    <property type="entry name" value="Lectin_gal-bd_sf"/>
</dbReference>
<dbReference type="InterPro" id="IPR031330">
    <property type="entry name" value="Gly_Hdrlase_35_cat"/>
</dbReference>
<sequence>MFSKPANDSSQQFPYGLNSALINIEDIDLFLTVVGKDKELFLGELGISYLSAAPHNDQAKSVTYDGRSLIINGTRELLFSGSIHYPRSTPEMWPQLIRKAKEGGLNVIQTYVFWNLHEPVQGQFNFEGNADLVKFIKMIGDQGMYAILRVGPFIQAEWNSGGFPYWLRDVKNITFRADNEPFKYHMKKYVKKIIGMMKNEKLFYPQGGPIILSQIENEYNTVQLAYRELGIRYIQWSANMAVGLKTGVPWIMCKQKDAPDPVINTCNGRHCGDTFIGPNSPNKPSLWTENWTAQFRVFGDPPSQRAAEDIAYAVARFFSKNGTLTNYYMYHGGTNFARTSSSFVTTRYYDEAPLDEFGLPREPKFGHLKDLHRALRLSQKALLWGAPSVQKISEDLEVRTYEKPGTSICTAFLNNNNTKVPATINFRGQEYYLPPKSIGILPDCKTLVYNTQTIVAQHNARNFHPSKKASNLKWEMSPEVIPTMNQLSVKSKTPLELYSFTKDTSDYAWYSTSINFDRRDLPMRSDILPVLQIANLGHAMAAFVNGEYIGFGHGGHVEKSFVFEKPITLKPGVNHISLLGMTVGFPDSGAYMEKRFAGVRAVMIQGLNAGTLDVTLNGWAHEVGIKGEKLEVFTEEGSSKVQWSPAKGGAGPPMTWYKTYFNAPEGKSPVAIKMTSMGKGMIWVNGQSIGRYWVSYLSPLGQPTQSEYHIPRSFLKPEKNLLVVIEETGGDPEGMEIVTVNRDTICSFISEYHPPTVNSWKKDGEKVQAVVDEFQSEAKITCPDGKTVKVVDFASFGDPFGACGSYGEGNCTSPNSKKIIEEYCLGKNSCAIPLKREIFDDKSHDKCPEISKILAFQVSLIFNLRIWCKTSGLRVQTLDLQPVVFDLVFGDARGRLRWKLKGRHRRRMARGR</sequence>
<dbReference type="STRING" id="542762.A0A4S4CWU0"/>
<keyword evidence="6" id="KW-0964">Secreted</keyword>
<dbReference type="InterPro" id="IPR048913">
    <property type="entry name" value="BetaGal_gal-bd"/>
</dbReference>
<dbReference type="GO" id="GO:0004565">
    <property type="term" value="F:beta-galactosidase activity"/>
    <property type="evidence" value="ECO:0007669"/>
    <property type="project" value="UniProtKB-EC"/>
</dbReference>
<feature type="domain" description="SUEL-type lectin" evidence="13">
    <location>
        <begin position="776"/>
        <end position="861"/>
    </location>
</feature>
<reference evidence="14 15" key="1">
    <citation type="journal article" date="2018" name="Proc. Natl. Acad. Sci. U.S.A.">
        <title>Draft genome sequence of Camellia sinensis var. sinensis provides insights into the evolution of the tea genome and tea quality.</title>
        <authorList>
            <person name="Wei C."/>
            <person name="Yang H."/>
            <person name="Wang S."/>
            <person name="Zhao J."/>
            <person name="Liu C."/>
            <person name="Gao L."/>
            <person name="Xia E."/>
            <person name="Lu Y."/>
            <person name="Tai Y."/>
            <person name="She G."/>
            <person name="Sun J."/>
            <person name="Cao H."/>
            <person name="Tong W."/>
            <person name="Gao Q."/>
            <person name="Li Y."/>
            <person name="Deng W."/>
            <person name="Jiang X."/>
            <person name="Wang W."/>
            <person name="Chen Q."/>
            <person name="Zhang S."/>
            <person name="Li H."/>
            <person name="Wu J."/>
            <person name="Wang P."/>
            <person name="Li P."/>
            <person name="Shi C."/>
            <person name="Zheng F."/>
            <person name="Jian J."/>
            <person name="Huang B."/>
            <person name="Shan D."/>
            <person name="Shi M."/>
            <person name="Fang C."/>
            <person name="Yue Y."/>
            <person name="Li F."/>
            <person name="Li D."/>
            <person name="Wei S."/>
            <person name="Han B."/>
            <person name="Jiang C."/>
            <person name="Yin Y."/>
            <person name="Xia T."/>
            <person name="Zhang Z."/>
            <person name="Bennetzen J.L."/>
            <person name="Zhao S."/>
            <person name="Wan X."/>
        </authorList>
    </citation>
    <scope>NUCLEOTIDE SEQUENCE [LARGE SCALE GENOMIC DNA]</scope>
    <source>
        <strain evidence="15">cv. Shuchazao</strain>
        <tissue evidence="14">Leaf</tissue>
    </source>
</reference>
<dbReference type="Proteomes" id="UP000306102">
    <property type="component" value="Unassembled WGS sequence"/>
</dbReference>
<comment type="subcellular location">
    <subcellularLocation>
        <location evidence="2">Secreted</location>
        <location evidence="2">Extracellular space</location>
        <location evidence="2">Apoplast</location>
    </subcellularLocation>
</comment>
<evidence type="ECO:0000256" key="12">
    <source>
        <dbReference type="RuleBase" id="RU003679"/>
    </source>
</evidence>
<dbReference type="FunFam" id="2.60.120.260:FF:000050">
    <property type="entry name" value="Beta-galactosidase"/>
    <property type="match status" value="1"/>
</dbReference>
<dbReference type="InterPro" id="IPR041392">
    <property type="entry name" value="GHD"/>
</dbReference>
<dbReference type="PROSITE" id="PS01182">
    <property type="entry name" value="GLYCOSYL_HYDROL_F35"/>
    <property type="match status" value="1"/>
</dbReference>
<evidence type="ECO:0000256" key="10">
    <source>
        <dbReference type="ARBA" id="ARBA00023295"/>
    </source>
</evidence>
<evidence type="ECO:0000256" key="1">
    <source>
        <dbReference type="ARBA" id="ARBA00001412"/>
    </source>
</evidence>
<dbReference type="CDD" id="cd22842">
    <property type="entry name" value="Gal_Rha_Lectin_BGal"/>
    <property type="match status" value="1"/>
</dbReference>
<dbReference type="FunFam" id="3.20.20.80:FF:000006">
    <property type="entry name" value="Beta-galactosidase"/>
    <property type="match status" value="1"/>
</dbReference>
<evidence type="ECO:0000313" key="14">
    <source>
        <dbReference type="EMBL" id="THF94107.1"/>
    </source>
</evidence>
<dbReference type="EMBL" id="SDRB02013787">
    <property type="protein sequence ID" value="THF94107.1"/>
    <property type="molecule type" value="Genomic_DNA"/>
</dbReference>
<keyword evidence="8 11" id="KW-0378">Hydrolase</keyword>
<evidence type="ECO:0000256" key="2">
    <source>
        <dbReference type="ARBA" id="ARBA00004271"/>
    </source>
</evidence>
<organism evidence="14 15">
    <name type="scientific">Camellia sinensis var. sinensis</name>
    <name type="common">China tea</name>
    <dbReference type="NCBI Taxonomy" id="542762"/>
    <lineage>
        <taxon>Eukaryota</taxon>
        <taxon>Viridiplantae</taxon>
        <taxon>Streptophyta</taxon>
        <taxon>Embryophyta</taxon>
        <taxon>Tracheophyta</taxon>
        <taxon>Spermatophyta</taxon>
        <taxon>Magnoliopsida</taxon>
        <taxon>eudicotyledons</taxon>
        <taxon>Gunneridae</taxon>
        <taxon>Pentapetalae</taxon>
        <taxon>asterids</taxon>
        <taxon>Ericales</taxon>
        <taxon>Theaceae</taxon>
        <taxon>Camellia</taxon>
    </lineage>
</organism>